<comment type="similarity">
    <text evidence="2">Belongs to the CRISPR-associated protein Cas5 family. Subtype I-C/Dvulg subfamily.</text>
</comment>
<comment type="caution">
    <text evidence="3">The sequence shown here is derived from an EMBL/GenBank/DDBJ whole genome shotgun (WGS) entry which is preliminary data.</text>
</comment>
<dbReference type="InterPro" id="IPR013422">
    <property type="entry name" value="CRISPR-assoc_prot_Cas5_N"/>
</dbReference>
<dbReference type="Pfam" id="PF09704">
    <property type="entry name" value="Cas_Cas5d"/>
    <property type="match status" value="1"/>
</dbReference>
<accession>A0A2Y9C9Q2</accession>
<dbReference type="GO" id="GO:0004519">
    <property type="term" value="F:endonuclease activity"/>
    <property type="evidence" value="ECO:0007669"/>
    <property type="project" value="UniProtKB-UniRule"/>
</dbReference>
<dbReference type="GO" id="GO:0043571">
    <property type="term" value="P:maintenance of CRISPR repeat elements"/>
    <property type="evidence" value="ECO:0007669"/>
    <property type="project" value="UniProtKB-UniRule"/>
</dbReference>
<dbReference type="InterPro" id="IPR021124">
    <property type="entry name" value="CRISPR-assoc_prot_Cas5"/>
</dbReference>
<keyword evidence="2" id="KW-0378">Hydrolase</keyword>
<dbReference type="Proteomes" id="UP000245845">
    <property type="component" value="Unassembled WGS sequence"/>
</dbReference>
<reference evidence="3 4" key="1">
    <citation type="submission" date="2018-05" db="EMBL/GenBank/DDBJ databases">
        <title>The Hungate 1000. A catalogue of reference genomes from the rumen microbiome.</title>
        <authorList>
            <person name="Kelly W."/>
        </authorList>
    </citation>
    <scope>NUCLEOTIDE SEQUENCE [LARGE SCALE GENOMIC DNA]</scope>
    <source>
        <strain evidence="3 4">NLAE-zl-C242</strain>
    </source>
</reference>
<keyword evidence="2" id="KW-0255">Endonuclease</keyword>
<gene>
    <name evidence="3" type="ORF">A8806_102287</name>
</gene>
<keyword evidence="2" id="KW-0694">RNA-binding</keyword>
<dbReference type="PIRSF" id="PIRSF029950">
    <property type="entry name" value="Cas_CT1134"/>
    <property type="match status" value="1"/>
</dbReference>
<evidence type="ECO:0000256" key="1">
    <source>
        <dbReference type="ARBA" id="ARBA00023118"/>
    </source>
</evidence>
<protein>
    <recommendedName>
        <fullName evidence="2">pre-crRNA processing endonuclease</fullName>
        <ecNumber evidence="2">3.1.-.-</ecNumber>
    </recommendedName>
</protein>
<evidence type="ECO:0000313" key="3">
    <source>
        <dbReference type="EMBL" id="PWJ31431.1"/>
    </source>
</evidence>
<keyword evidence="2" id="KW-0540">Nuclease</keyword>
<dbReference type="GO" id="GO:0016787">
    <property type="term" value="F:hydrolase activity"/>
    <property type="evidence" value="ECO:0007669"/>
    <property type="project" value="UniProtKB-KW"/>
</dbReference>
<dbReference type="EC" id="3.1.-.-" evidence="2"/>
<comment type="function">
    <text evidence="2">CRISPR (clustered regularly interspaced short palindromic repeat) is an adaptive immune system that provides protection against mobile genetic elements (viruses, transposable elements and conjugative plasmids). CRISPR clusters contain spacers, sequences complementary to antecedent mobile elements, and target invading nucleic acids. CRISPR clusters are transcribed and processed into CRISPR RNA (crRNA).</text>
</comment>
<proteinExistence type="inferred from homology"/>
<dbReference type="CDD" id="cd09752">
    <property type="entry name" value="Cas5_I-C"/>
    <property type="match status" value="1"/>
</dbReference>
<organism evidence="3 4">
    <name type="scientific">Faecalicatena orotica</name>
    <dbReference type="NCBI Taxonomy" id="1544"/>
    <lineage>
        <taxon>Bacteria</taxon>
        <taxon>Bacillati</taxon>
        <taxon>Bacillota</taxon>
        <taxon>Clostridia</taxon>
        <taxon>Lachnospirales</taxon>
        <taxon>Lachnospiraceae</taxon>
        <taxon>Faecalicatena</taxon>
    </lineage>
</organism>
<dbReference type="NCBIfam" id="TIGR01876">
    <property type="entry name" value="cas_Cas5d"/>
    <property type="match status" value="1"/>
</dbReference>
<dbReference type="InterPro" id="IPR010155">
    <property type="entry name" value="CRISPR-assoc_prot_Cas5d"/>
</dbReference>
<dbReference type="GO" id="GO:0051607">
    <property type="term" value="P:defense response to virus"/>
    <property type="evidence" value="ECO:0007669"/>
    <property type="project" value="UniProtKB-UniRule"/>
</dbReference>
<dbReference type="GO" id="GO:0003723">
    <property type="term" value="F:RNA binding"/>
    <property type="evidence" value="ECO:0007669"/>
    <property type="project" value="UniProtKB-UniRule"/>
</dbReference>
<dbReference type="Gene3D" id="3.30.70.2660">
    <property type="match status" value="1"/>
</dbReference>
<name>A0A2Y9C9Q2_9FIRM</name>
<keyword evidence="1 2" id="KW-0051">Antiviral defense</keyword>
<dbReference type="NCBIfam" id="TIGR02593">
    <property type="entry name" value="CRISPR_cas5"/>
    <property type="match status" value="1"/>
</dbReference>
<evidence type="ECO:0000313" key="4">
    <source>
        <dbReference type="Proteomes" id="UP000245845"/>
    </source>
</evidence>
<dbReference type="EMBL" id="QGDL01000002">
    <property type="protein sequence ID" value="PWJ31431.1"/>
    <property type="molecule type" value="Genomic_DNA"/>
</dbReference>
<sequence>MFKEISGLVIFEGGNEMGIRNTVQFKVYGKYALFSDPVTRPGGEKFSYQTPTYQAVKGIVESVYWKPTLIWYIDKVRVMKRIQTESKGVRPIKMNGGNELAYYTYLKDVEYQVSAHFEWNEQRPELEADRNENKHYSSARRWIERGGRRDVFLGTRECQAYVEPCVFGEGEGDYDDYGELDFGIMFHGFDYPDETGKNELGVRLCHQRMENGVIKFTDPRKIRLRRVVSTYDKQYSYKDFKEGVNFKIELV</sequence>
<keyword evidence="4" id="KW-1185">Reference proteome</keyword>
<evidence type="ECO:0000256" key="2">
    <source>
        <dbReference type="PIRNR" id="PIRNR029950"/>
    </source>
</evidence>
<dbReference type="AlphaFoldDB" id="A0A2Y9C9Q2"/>